<protein>
    <submittedName>
        <fullName evidence="2">Retrotransposon protein, putative, Ty1-copia subclass</fullName>
    </submittedName>
</protein>
<reference evidence="2" key="2">
    <citation type="submission" date="2005-04" db="EMBL/GenBank/DDBJ databases">
        <authorList>
            <person name="Buell C.R."/>
            <person name="Wing R.A."/>
            <person name="McCombie W.A."/>
            <person name="Ouyang S."/>
        </authorList>
    </citation>
    <scope>NUCLEOTIDE SEQUENCE</scope>
</reference>
<feature type="compositionally biased region" description="Acidic residues" evidence="1">
    <location>
        <begin position="46"/>
        <end position="67"/>
    </location>
</feature>
<sequence length="88" mass="10192">MARLPLRSRASRLRRRSQPRVVLAEQPVFPSPRNLRDKEFKRCDADEDYLLEDTSDTADDESEDTENDNTMNTIRTRIADALIRTRGG</sequence>
<feature type="region of interest" description="Disordered" evidence="1">
    <location>
        <begin position="46"/>
        <end position="73"/>
    </location>
</feature>
<proteinExistence type="predicted"/>
<organism evidence="2">
    <name type="scientific">Oryza sativa subsp. japonica</name>
    <name type="common">Rice</name>
    <dbReference type="NCBI Taxonomy" id="39947"/>
    <lineage>
        <taxon>Eukaryota</taxon>
        <taxon>Viridiplantae</taxon>
        <taxon>Streptophyta</taxon>
        <taxon>Embryophyta</taxon>
        <taxon>Tracheophyta</taxon>
        <taxon>Spermatophyta</taxon>
        <taxon>Magnoliopsida</taxon>
        <taxon>Liliopsida</taxon>
        <taxon>Poales</taxon>
        <taxon>Poaceae</taxon>
        <taxon>BOP clade</taxon>
        <taxon>Oryzoideae</taxon>
        <taxon>Oryzeae</taxon>
        <taxon>Oryzinae</taxon>
        <taxon>Oryza</taxon>
        <taxon>Oryza sativa</taxon>
    </lineage>
</organism>
<evidence type="ECO:0000256" key="1">
    <source>
        <dbReference type="SAM" id="MobiDB-lite"/>
    </source>
</evidence>
<dbReference type="EMBL" id="DP000010">
    <property type="protein sequence ID" value="ABA92015.1"/>
    <property type="molecule type" value="Genomic_DNA"/>
</dbReference>
<dbReference type="AlphaFoldDB" id="Q2R911"/>
<name>Q2R911_ORYSJ</name>
<accession>Q2R911</accession>
<reference evidence="2" key="3">
    <citation type="submission" date="2006-01" db="EMBL/GenBank/DDBJ databases">
        <authorList>
            <person name="Buell R."/>
        </authorList>
    </citation>
    <scope>NUCLEOTIDE SEQUENCE</scope>
</reference>
<gene>
    <name evidence="2" type="ordered locus">LOC_Os11g10350</name>
</gene>
<reference evidence="2" key="1">
    <citation type="journal article" date="2005" name="BMC Biol.">
        <title>The sequence of rice chromosomes 11 and 12, rich in disease resistance genes and recent gene duplications.</title>
        <authorList>
            <consortium name="The rice chromosomes 11 and 12 sequencing consortia"/>
        </authorList>
    </citation>
    <scope>NUCLEOTIDE SEQUENCE [LARGE SCALE GENOMIC DNA]</scope>
</reference>
<evidence type="ECO:0000313" key="2">
    <source>
        <dbReference type="EMBL" id="ABA92015.1"/>
    </source>
</evidence>